<evidence type="ECO:0000313" key="2">
    <source>
        <dbReference type="Proteomes" id="UP000293398"/>
    </source>
</evidence>
<organism evidence="1 2">
    <name type="scientific">Advenella incenata</name>
    <dbReference type="NCBI Taxonomy" id="267800"/>
    <lineage>
        <taxon>Bacteria</taxon>
        <taxon>Pseudomonadati</taxon>
        <taxon>Pseudomonadota</taxon>
        <taxon>Betaproteobacteria</taxon>
        <taxon>Burkholderiales</taxon>
        <taxon>Alcaligenaceae</taxon>
    </lineage>
</organism>
<comment type="caution">
    <text evidence="1">The sequence shown here is derived from an EMBL/GenBank/DDBJ whole genome shotgun (WGS) entry which is preliminary data.</text>
</comment>
<accession>A0A4Q7VCU6</accession>
<dbReference type="EMBL" id="SHKO01000002">
    <property type="protein sequence ID" value="RZT94721.1"/>
    <property type="molecule type" value="Genomic_DNA"/>
</dbReference>
<name>A0A4Q7VCU6_9BURK</name>
<proteinExistence type="predicted"/>
<protein>
    <submittedName>
        <fullName evidence="1">Uncharacterized protein</fullName>
    </submittedName>
</protein>
<keyword evidence="2" id="KW-1185">Reference proteome</keyword>
<reference evidence="1 2" key="1">
    <citation type="submission" date="2019-02" db="EMBL/GenBank/DDBJ databases">
        <title>Genomic Encyclopedia of Type Strains, Phase IV (KMG-IV): sequencing the most valuable type-strain genomes for metagenomic binning, comparative biology and taxonomic classification.</title>
        <authorList>
            <person name="Goeker M."/>
        </authorList>
    </citation>
    <scope>NUCLEOTIDE SEQUENCE [LARGE SCALE GENOMIC DNA]</scope>
    <source>
        <strain evidence="1 2">DSM 23814</strain>
    </source>
</reference>
<gene>
    <name evidence="1" type="ORF">EV681_3146</name>
</gene>
<evidence type="ECO:0000313" key="1">
    <source>
        <dbReference type="EMBL" id="RZT94721.1"/>
    </source>
</evidence>
<sequence>MRGDQQRKISCCNTRNLSLNFSLTDLSMGPSRPHLSPATPAIICIELAQRPTVQGQVARYQSLWLLLRVYYARRSGVENLPVSHICARFPGQQNTRMMISRAFADFKTWGIEIGWGWDRACAPSALMPANRSRGPFWISEPEAARLRVTQGGQAVTMDALAAFLGIEPRAGQASGTLDYAMQDVAFWNRLTLAMRAAKDGVAASDSTGVAEHFHAAHAAAEDNFQAALSVLNESLAWRRQGQVRRSWEALENLTPYLVDDEDGSGSQAAFSAMAAIARAWNRYSAEGARAALMELDLLQADAKLRPVVQHNPRVRFEFLNLKALLFKAMVLKPDGLPMQERRDLAVQSIKYFSRALQSAYETGAIESAQDVAANIGLSLWLFWKESLLDNRIQQDTLAVQIQALRWICLSEWICDRFGVGGGSVWNIVFLLRIVRGACTPGRPGDLAQFRKQAPLSMKQVITATTPFHTTFSAAKGYIDWSSVVAYTLEDYDAGHGRYQALQLANLLLEAVWFYTFEQGLAKPAFDAAQRLAQLMPELKREQQQFFRQSLAAMPAELKDAFDEHLNTDKAV</sequence>
<dbReference type="Proteomes" id="UP000293398">
    <property type="component" value="Unassembled WGS sequence"/>
</dbReference>
<dbReference type="AlphaFoldDB" id="A0A4Q7VCU6"/>